<comment type="catalytic activity">
    <reaction evidence="1">
        <text>2 ATP = 3',3'-c-di-AMP + 2 diphosphate</text>
        <dbReference type="Rhea" id="RHEA:35655"/>
        <dbReference type="ChEBI" id="CHEBI:30616"/>
        <dbReference type="ChEBI" id="CHEBI:33019"/>
        <dbReference type="ChEBI" id="CHEBI:71500"/>
        <dbReference type="EC" id="2.7.7.85"/>
    </reaction>
</comment>
<keyword evidence="6" id="KW-1133">Transmembrane helix</keyword>
<accession>A0A507SMH4</accession>
<dbReference type="PANTHER" id="PTHR34185">
    <property type="entry name" value="DIADENYLATE CYCLASE"/>
    <property type="match status" value="1"/>
</dbReference>
<keyword evidence="3" id="KW-0548">Nucleotidyltransferase</keyword>
<proteinExistence type="predicted"/>
<comment type="caution">
    <text evidence="8">The sequence shown here is derived from an EMBL/GenBank/DDBJ whole genome shotgun (WGS) entry which is preliminary data.</text>
</comment>
<dbReference type="PROSITE" id="PS51794">
    <property type="entry name" value="DAC"/>
    <property type="match status" value="1"/>
</dbReference>
<dbReference type="Proteomes" id="UP000320801">
    <property type="component" value="Unassembled WGS sequence"/>
</dbReference>
<evidence type="ECO:0000313" key="9">
    <source>
        <dbReference type="Proteomes" id="UP000320801"/>
    </source>
</evidence>
<feature type="transmembrane region" description="Helical" evidence="6">
    <location>
        <begin position="38"/>
        <end position="60"/>
    </location>
</feature>
<dbReference type="GO" id="GO:0006171">
    <property type="term" value="P:cAMP biosynthetic process"/>
    <property type="evidence" value="ECO:0007669"/>
    <property type="project" value="InterPro"/>
</dbReference>
<dbReference type="PANTHER" id="PTHR34185:SF1">
    <property type="entry name" value="DIADENYLATE CYCLASE"/>
    <property type="match status" value="1"/>
</dbReference>
<evidence type="ECO:0000256" key="3">
    <source>
        <dbReference type="ARBA" id="ARBA00022695"/>
    </source>
</evidence>
<evidence type="ECO:0000256" key="4">
    <source>
        <dbReference type="ARBA" id="ARBA00022741"/>
    </source>
</evidence>
<keyword evidence="2" id="KW-0808">Transferase</keyword>
<dbReference type="InterPro" id="IPR050338">
    <property type="entry name" value="DisA"/>
</dbReference>
<evidence type="ECO:0000313" key="8">
    <source>
        <dbReference type="EMBL" id="TQC51425.1"/>
    </source>
</evidence>
<dbReference type="AlphaFoldDB" id="A0A507SMH4"/>
<dbReference type="RefSeq" id="WP_141484019.1">
    <property type="nucleotide sequence ID" value="NZ_SMDN01000008.1"/>
</dbReference>
<dbReference type="Pfam" id="PF02457">
    <property type="entry name" value="DAC"/>
    <property type="match status" value="1"/>
</dbReference>
<evidence type="ECO:0000256" key="2">
    <source>
        <dbReference type="ARBA" id="ARBA00022679"/>
    </source>
</evidence>
<dbReference type="GO" id="GO:0004016">
    <property type="term" value="F:adenylate cyclase activity"/>
    <property type="evidence" value="ECO:0007669"/>
    <property type="project" value="InterPro"/>
</dbReference>
<evidence type="ECO:0000256" key="5">
    <source>
        <dbReference type="ARBA" id="ARBA00022840"/>
    </source>
</evidence>
<feature type="domain" description="DAC" evidence="7">
    <location>
        <begin position="65"/>
        <end position="212"/>
    </location>
</feature>
<gene>
    <name evidence="8" type="ORF">E1I18_02470</name>
</gene>
<dbReference type="OrthoDB" id="9807385at2"/>
<evidence type="ECO:0000256" key="1">
    <source>
        <dbReference type="ARBA" id="ARBA00000877"/>
    </source>
</evidence>
<keyword evidence="5" id="KW-0067">ATP-binding</keyword>
<keyword evidence="9" id="KW-1185">Reference proteome</keyword>
<sequence>MQHNLVLHKAASYQFSNNAVHKENILPTSLAQVKAEDWLLLSILLLLVAILLILIVPSLTRYIKAKLVKKRFDKLGSSTQIRLINQLREAVEYFSHNKIGALITIENSDKLDGLRTDGIILNADISSSLLISIFNKESPLHDGAVIIRDNKIYYAATFYKISKKSIDNHYGARHRAAMGISEVCDALTIIVSEETGELKFVKNGTFFKIRVEQFQEQLIKYLKD</sequence>
<dbReference type="InterPro" id="IPR003390">
    <property type="entry name" value="DNA_integrity_scan_DisA_N"/>
</dbReference>
<dbReference type="Gene3D" id="3.40.1700.10">
    <property type="entry name" value="DNA integrity scanning protein, DisA, N-terminal domain"/>
    <property type="match status" value="1"/>
</dbReference>
<protein>
    <submittedName>
        <fullName evidence="8">Diadenylate cyclase</fullName>
    </submittedName>
</protein>
<evidence type="ECO:0000256" key="6">
    <source>
        <dbReference type="SAM" id="Phobius"/>
    </source>
</evidence>
<dbReference type="PIRSF" id="PIRSF004793">
    <property type="entry name" value="UCP004793"/>
    <property type="match status" value="1"/>
</dbReference>
<keyword evidence="6" id="KW-0812">Transmembrane</keyword>
<dbReference type="InterPro" id="IPR014046">
    <property type="entry name" value="C-di-AMP_synthase"/>
</dbReference>
<evidence type="ECO:0000259" key="7">
    <source>
        <dbReference type="PROSITE" id="PS51794"/>
    </source>
</evidence>
<organism evidence="8 9">
    <name type="scientific">Mycoplasmopsis mucosicanis</name>
    <dbReference type="NCBI Taxonomy" id="458208"/>
    <lineage>
        <taxon>Bacteria</taxon>
        <taxon>Bacillati</taxon>
        <taxon>Mycoplasmatota</taxon>
        <taxon>Mycoplasmoidales</taxon>
        <taxon>Metamycoplasmataceae</taxon>
        <taxon>Mycoplasmopsis</taxon>
    </lineage>
</organism>
<dbReference type="GO" id="GO:0106408">
    <property type="term" value="F:diadenylate cyclase activity"/>
    <property type="evidence" value="ECO:0007669"/>
    <property type="project" value="UniProtKB-EC"/>
</dbReference>
<keyword evidence="4" id="KW-0547">Nucleotide-binding</keyword>
<name>A0A507SMH4_9BACT</name>
<dbReference type="InterPro" id="IPR036888">
    <property type="entry name" value="DNA_integrity_DisA_N_sf"/>
</dbReference>
<reference evidence="8 9" key="1">
    <citation type="submission" date="2019-03" db="EMBL/GenBank/DDBJ databases">
        <title>Characterization of a novel Mycoplasma cynos real-time PCR assay.</title>
        <authorList>
            <person name="Tallmadge R.L."/>
            <person name="Mitchell P.K."/>
            <person name="Goodman L."/>
        </authorList>
    </citation>
    <scope>NUCLEOTIDE SEQUENCE [LARGE SCALE GENOMIC DNA]</scope>
    <source>
        <strain evidence="8 9">1642</strain>
    </source>
</reference>
<dbReference type="EMBL" id="SMDN01000008">
    <property type="protein sequence ID" value="TQC51425.1"/>
    <property type="molecule type" value="Genomic_DNA"/>
</dbReference>
<dbReference type="GO" id="GO:0005524">
    <property type="term" value="F:ATP binding"/>
    <property type="evidence" value="ECO:0007669"/>
    <property type="project" value="UniProtKB-KW"/>
</dbReference>
<keyword evidence="6" id="KW-0472">Membrane</keyword>
<dbReference type="SUPFAM" id="SSF143597">
    <property type="entry name" value="YojJ-like"/>
    <property type="match status" value="1"/>
</dbReference>